<dbReference type="GO" id="GO:0015914">
    <property type="term" value="P:phospholipid transport"/>
    <property type="evidence" value="ECO:0007669"/>
    <property type="project" value="TreeGrafter"/>
</dbReference>
<feature type="region of interest" description="Disordered" evidence="9">
    <location>
        <begin position="336"/>
        <end position="416"/>
    </location>
</feature>
<dbReference type="Proteomes" id="UP000812966">
    <property type="component" value="Unassembled WGS sequence"/>
</dbReference>
<dbReference type="AlphaFoldDB" id="A0A8K0NR02"/>
<keyword evidence="2 8" id="KW-0812">Transmembrane</keyword>
<organism evidence="13 14">
    <name type="scientific">Filobasidium floriforme</name>
    <dbReference type="NCBI Taxonomy" id="5210"/>
    <lineage>
        <taxon>Eukaryota</taxon>
        <taxon>Fungi</taxon>
        <taxon>Dikarya</taxon>
        <taxon>Basidiomycota</taxon>
        <taxon>Agaricomycotina</taxon>
        <taxon>Tremellomycetes</taxon>
        <taxon>Filobasidiales</taxon>
        <taxon>Filobasidiaceae</taxon>
        <taxon>Filobasidium</taxon>
    </lineage>
</organism>
<comment type="similarity">
    <text evidence="8">Belongs to the MMM1 family.</text>
</comment>
<feature type="domain" description="SMP-LTD" evidence="12">
    <location>
        <begin position="114"/>
        <end position="319"/>
    </location>
</feature>
<keyword evidence="4 8" id="KW-1133">Transmembrane helix</keyword>
<keyword evidence="5" id="KW-0445">Lipid transport</keyword>
<dbReference type="EMBL" id="JABELV010000162">
    <property type="protein sequence ID" value="KAG7528961.1"/>
    <property type="molecule type" value="Genomic_DNA"/>
</dbReference>
<feature type="topological domain" description="Lumenal" evidence="8">
    <location>
        <begin position="1"/>
        <end position="46"/>
    </location>
</feature>
<sequence length="553" mass="59257">MVNTIITTTLASILPPATATSISIPSAPAHPPYQYISRSTWTFTQGFLLGQIVIIVLCGVFLKYVVFEEGDKQDVGSRKAGSRGEKAHLSSHPVPPPSSTALLDKVGYDMSTHPAESADWLNVLFSQILQGYRNDLLGTAGEEGARMQVEKWLNPGGTKSSSWLDPILVTSLSLGSSFPLLSNARIRPADGFGGLRAEVDLDYNDSIHLSIATNIVVNFPQPRFAVLPVNLGVEVLGFGGTFTMQLQPASLMQPQEESRQHLHLSLLPDFHLNVKATSLLGSRAKLQDIPKLEQIIISRLRQAVHDRYVWPRYLGIGLPRLVSKGVEPVVVKPDGSVTAASTTASSKTERAGDPTSMPLSTPALMETIPGGSSSFTVPERIVSPPSGGSSRQGTMPPQKSILQPPTVKPKRRAESAILGANETDDTDDGMEDDMRYRNGPALTAADERDIERSRWRQGVNEARPQDTVRPMGRSGHYATTSMGSRIGLDPARHGNQAAMDGGMRYRGVVQGDISQSVNGSTSGSATGVGMASANGILPARRMGALNARGMGPR</sequence>
<dbReference type="GO" id="GO:0032865">
    <property type="term" value="C:ERMES complex"/>
    <property type="evidence" value="ECO:0007669"/>
    <property type="project" value="UniProtKB-UniRule"/>
</dbReference>
<dbReference type="PROSITE" id="PS51847">
    <property type="entry name" value="SMP"/>
    <property type="match status" value="1"/>
</dbReference>
<evidence type="ECO:0000256" key="9">
    <source>
        <dbReference type="SAM" id="MobiDB-lite"/>
    </source>
</evidence>
<dbReference type="PANTHER" id="PTHR13466">
    <property type="entry name" value="TEX2 PROTEIN-RELATED"/>
    <property type="match status" value="1"/>
</dbReference>
<dbReference type="InterPro" id="IPR027537">
    <property type="entry name" value="Mmm1"/>
</dbReference>
<dbReference type="PANTHER" id="PTHR13466:SF0">
    <property type="entry name" value="SMP-LTD DOMAIN-CONTAINING PROTEIN"/>
    <property type="match status" value="1"/>
</dbReference>
<evidence type="ECO:0000256" key="11">
    <source>
        <dbReference type="SAM" id="SignalP"/>
    </source>
</evidence>
<evidence type="ECO:0000256" key="3">
    <source>
        <dbReference type="ARBA" id="ARBA00022824"/>
    </source>
</evidence>
<feature type="compositionally biased region" description="Basic and acidic residues" evidence="9">
    <location>
        <begin position="74"/>
        <end position="88"/>
    </location>
</feature>
<feature type="transmembrane region" description="Helical" evidence="10">
    <location>
        <begin position="43"/>
        <end position="62"/>
    </location>
</feature>
<evidence type="ECO:0000313" key="13">
    <source>
        <dbReference type="EMBL" id="KAG7528961.1"/>
    </source>
</evidence>
<accession>A0A8K0NR02</accession>
<evidence type="ECO:0000313" key="14">
    <source>
        <dbReference type="Proteomes" id="UP000812966"/>
    </source>
</evidence>
<dbReference type="InterPro" id="IPR031468">
    <property type="entry name" value="SMP_LBD"/>
</dbReference>
<comment type="subcellular location">
    <subcellularLocation>
        <location evidence="8">Endoplasmic reticulum membrane</location>
        <topology evidence="8">Single-pass type I membrane protein</topology>
    </subcellularLocation>
    <text evidence="8">The ERMES/MDM complex localizes to a few discrete foci (around 10 per single cell), that represent mitochondria-endoplasmic reticulum junctions. These foci are often found next to mtDNA nucleoids.</text>
</comment>
<evidence type="ECO:0000256" key="6">
    <source>
        <dbReference type="ARBA" id="ARBA00023121"/>
    </source>
</evidence>
<keyword evidence="1" id="KW-0813">Transport</keyword>
<comment type="function">
    <text evidence="8">Component of the ERMES/MDM complex, which serves as a molecular tether to connect the endoplasmic reticulum (ER) and mitochondria. Components of this complex are involved in the control of mitochondrial shape and protein biogenesis, and function in nonvesicular lipid trafficking between the ER and mitochondria. The MDM12-MMM1 subcomplex functions in the major beta-barrel assembly pathway that is responsible for biogenesis of all outer membrane beta-barrel proteins, and acts in a late step after the SAM complex. The MDM10-MDM12-MMM1 subcomplex further acts in the TOM40-specific pathway after the action of the MDM12-MMM1 complex. Essential for establishing and maintaining the structure of mitochondria and maintenance of mtDNA nucleoids.</text>
</comment>
<dbReference type="GO" id="GO:0008289">
    <property type="term" value="F:lipid binding"/>
    <property type="evidence" value="ECO:0007669"/>
    <property type="project" value="UniProtKB-KW"/>
</dbReference>
<evidence type="ECO:0000259" key="12">
    <source>
        <dbReference type="PROSITE" id="PS51847"/>
    </source>
</evidence>
<keyword evidence="6" id="KW-0446">Lipid-binding</keyword>
<evidence type="ECO:0000256" key="1">
    <source>
        <dbReference type="ARBA" id="ARBA00022448"/>
    </source>
</evidence>
<keyword evidence="3 8" id="KW-0256">Endoplasmic reticulum</keyword>
<evidence type="ECO:0000256" key="7">
    <source>
        <dbReference type="ARBA" id="ARBA00023136"/>
    </source>
</evidence>
<evidence type="ECO:0000256" key="4">
    <source>
        <dbReference type="ARBA" id="ARBA00022989"/>
    </source>
</evidence>
<gene>
    <name evidence="8" type="primary">MMM1</name>
    <name evidence="13" type="ORF">FFLO_05860</name>
</gene>
<keyword evidence="11" id="KW-0732">Signal</keyword>
<dbReference type="InterPro" id="IPR019411">
    <property type="entry name" value="MMM1_dom"/>
</dbReference>
<dbReference type="GO" id="GO:1990456">
    <property type="term" value="P:mitochondrion-endoplasmic reticulum membrane tethering"/>
    <property type="evidence" value="ECO:0007669"/>
    <property type="project" value="TreeGrafter"/>
</dbReference>
<feature type="topological domain" description="Cytoplasmic" evidence="8">
    <location>
        <begin position="68"/>
        <end position="553"/>
    </location>
</feature>
<evidence type="ECO:0000256" key="2">
    <source>
        <dbReference type="ARBA" id="ARBA00022692"/>
    </source>
</evidence>
<dbReference type="HAMAP" id="MF_03103">
    <property type="entry name" value="Mmm1"/>
    <property type="match status" value="1"/>
</dbReference>
<keyword evidence="14" id="KW-1185">Reference proteome</keyword>
<comment type="caution">
    <text evidence="13">The sequence shown here is derived from an EMBL/GenBank/DDBJ whole genome shotgun (WGS) entry which is preliminary data.</text>
</comment>
<proteinExistence type="inferred from homology"/>
<protein>
    <recommendedName>
        <fullName evidence="8">Maintenance of mitochondrial morphology protein 1</fullName>
    </recommendedName>
</protein>
<evidence type="ECO:0000256" key="10">
    <source>
        <dbReference type="SAM" id="Phobius"/>
    </source>
</evidence>
<feature type="region of interest" description="Disordered" evidence="9">
    <location>
        <begin position="74"/>
        <end position="95"/>
    </location>
</feature>
<keyword evidence="7 8" id="KW-0472">Membrane</keyword>
<dbReference type="GO" id="GO:0005789">
    <property type="term" value="C:endoplasmic reticulum membrane"/>
    <property type="evidence" value="ECO:0007669"/>
    <property type="project" value="UniProtKB-SubCell"/>
</dbReference>
<dbReference type="Pfam" id="PF10296">
    <property type="entry name" value="MMM1"/>
    <property type="match status" value="1"/>
</dbReference>
<dbReference type="CDD" id="cd21671">
    <property type="entry name" value="SMP_Mmm1"/>
    <property type="match status" value="1"/>
</dbReference>
<feature type="compositionally biased region" description="Polar residues" evidence="9">
    <location>
        <begin position="386"/>
        <end position="403"/>
    </location>
</feature>
<evidence type="ECO:0000256" key="8">
    <source>
        <dbReference type="HAMAP-Rule" id="MF_03103"/>
    </source>
</evidence>
<dbReference type="GO" id="GO:0045040">
    <property type="term" value="P:protein insertion into mitochondrial outer membrane"/>
    <property type="evidence" value="ECO:0007669"/>
    <property type="project" value="UniProtKB-UniRule"/>
</dbReference>
<dbReference type="OrthoDB" id="5599157at2759"/>
<evidence type="ECO:0000256" key="5">
    <source>
        <dbReference type="ARBA" id="ARBA00023055"/>
    </source>
</evidence>
<feature type="signal peptide" evidence="11">
    <location>
        <begin position="1"/>
        <end position="19"/>
    </location>
</feature>
<comment type="subunit">
    <text evidence="8">Homodimer. Component of the ER-mitochondria encounter structure (ERMES) or MDM complex, composed of MMM1, MDM10, MDM12 and MDM34. A MMM1 homodimer associates with one molecule of MDM12 on each side in a pairwise head-to-tail manner, and the SMP-LTD domains of MMM1 and MDM12 generate a continuous hydrophobic tunnel for phospholipid trafficking.</text>
</comment>
<feature type="chain" id="PRO_5035425919" description="Maintenance of mitochondrial morphology protein 1" evidence="11">
    <location>
        <begin position="20"/>
        <end position="553"/>
    </location>
</feature>
<name>A0A8K0NR02_9TREE</name>
<reference evidence="13" key="1">
    <citation type="submission" date="2020-04" db="EMBL/GenBank/DDBJ databases">
        <title>Analysis of mating type loci in Filobasidium floriforme.</title>
        <authorList>
            <person name="Nowrousian M."/>
        </authorList>
    </citation>
    <scope>NUCLEOTIDE SEQUENCE</scope>
    <source>
        <strain evidence="13">CBS 6242</strain>
    </source>
</reference>